<reference evidence="2 3" key="1">
    <citation type="journal article" date="2009" name="Stand. Genomic Sci.">
        <title>Complete genome sequence of Methanoculleus marisnigri Romesser et al. 1981 type strain JR1.</title>
        <authorList>
            <person name="Anderson I.J."/>
            <person name="Sieprawska-Lupa M."/>
            <person name="Lapidus A."/>
            <person name="Nolan M."/>
            <person name="Copeland A."/>
            <person name="Glavina Del Rio T."/>
            <person name="Tice H."/>
            <person name="Dalin E."/>
            <person name="Barry K."/>
            <person name="Saunders E."/>
            <person name="Han C."/>
            <person name="Brettin T."/>
            <person name="Detter J.C."/>
            <person name="Bruce D."/>
            <person name="Mikhailova N."/>
            <person name="Pitluck S."/>
            <person name="Hauser L."/>
            <person name="Land M."/>
            <person name="Lucas S."/>
            <person name="Richardson P."/>
            <person name="Whitman W.B."/>
            <person name="Kyrpides N.C."/>
        </authorList>
    </citation>
    <scope>NUCLEOTIDE SEQUENCE [LARGE SCALE GENOMIC DNA]</scope>
    <source>
        <strain evidence="3">ATCC 35101 / DSM 1498 / JR1</strain>
    </source>
</reference>
<proteinExistence type="predicted"/>
<keyword evidence="3" id="KW-1185">Reference proteome</keyword>
<name>A3CU74_METMJ</name>
<gene>
    <name evidence="2" type="ordered locus">Memar_0991</name>
</gene>
<protein>
    <submittedName>
        <fullName evidence="2">Uncharacterized protein</fullName>
    </submittedName>
</protein>
<sequence length="98" mass="10566">MAINDVSTGTGFEHLLVLAWRKALSRERAGTLYISRFSHTVDRGRLAPLVLELRLPFGHASFIAIGEGADGECDAPKEQSSTTVRWEGGPAPSPVSTM</sequence>
<dbReference type="AlphaFoldDB" id="A3CU74"/>
<dbReference type="HOGENOM" id="CLU_2327304_0_0_2"/>
<dbReference type="Proteomes" id="UP000002146">
    <property type="component" value="Chromosome"/>
</dbReference>
<evidence type="ECO:0000256" key="1">
    <source>
        <dbReference type="SAM" id="MobiDB-lite"/>
    </source>
</evidence>
<feature type="region of interest" description="Disordered" evidence="1">
    <location>
        <begin position="69"/>
        <end position="98"/>
    </location>
</feature>
<dbReference type="KEGG" id="mem:Memar_0991"/>
<evidence type="ECO:0000313" key="2">
    <source>
        <dbReference type="EMBL" id="ABN56924.1"/>
    </source>
</evidence>
<dbReference type="EMBL" id="CP000562">
    <property type="protein sequence ID" value="ABN56924.1"/>
    <property type="molecule type" value="Genomic_DNA"/>
</dbReference>
<accession>A3CU74</accession>
<evidence type="ECO:0000313" key="3">
    <source>
        <dbReference type="Proteomes" id="UP000002146"/>
    </source>
</evidence>
<organism evidence="2 3">
    <name type="scientific">Methanoculleus marisnigri (strain ATCC 35101 / DSM 1498 / JR1)</name>
    <dbReference type="NCBI Taxonomy" id="368407"/>
    <lineage>
        <taxon>Archaea</taxon>
        <taxon>Methanobacteriati</taxon>
        <taxon>Methanobacteriota</taxon>
        <taxon>Stenosarchaea group</taxon>
        <taxon>Methanomicrobia</taxon>
        <taxon>Methanomicrobiales</taxon>
        <taxon>Methanomicrobiaceae</taxon>
        <taxon>Methanoculleus</taxon>
    </lineage>
</organism>